<accession>A0ABY4M3M8</accession>
<proteinExistence type="predicted"/>
<keyword evidence="3" id="KW-1185">Reference proteome</keyword>
<keyword evidence="1" id="KW-0812">Transmembrane</keyword>
<gene>
    <name evidence="2" type="ORF">K9S39_05790</name>
</gene>
<feature type="transmembrane region" description="Helical" evidence="1">
    <location>
        <begin position="6"/>
        <end position="25"/>
    </location>
</feature>
<organism evidence="2 3">
    <name type="scientific">Streptomyces halobius</name>
    <dbReference type="NCBI Taxonomy" id="2879846"/>
    <lineage>
        <taxon>Bacteria</taxon>
        <taxon>Bacillati</taxon>
        <taxon>Actinomycetota</taxon>
        <taxon>Actinomycetes</taxon>
        <taxon>Kitasatosporales</taxon>
        <taxon>Streptomycetaceae</taxon>
        <taxon>Streptomyces</taxon>
    </lineage>
</organism>
<protein>
    <submittedName>
        <fullName evidence="2">Uncharacterized protein</fullName>
    </submittedName>
</protein>
<keyword evidence="1" id="KW-0472">Membrane</keyword>
<name>A0ABY4M3M8_9ACTN</name>
<evidence type="ECO:0000313" key="2">
    <source>
        <dbReference type="EMBL" id="UQA91454.1"/>
    </source>
</evidence>
<keyword evidence="1" id="KW-1133">Transmembrane helix</keyword>
<evidence type="ECO:0000313" key="3">
    <source>
        <dbReference type="Proteomes" id="UP000830115"/>
    </source>
</evidence>
<dbReference type="RefSeq" id="WP_248862281.1">
    <property type="nucleotide sequence ID" value="NZ_CP086322.1"/>
</dbReference>
<reference evidence="2" key="1">
    <citation type="submission" date="2021-10" db="EMBL/GenBank/DDBJ databases">
        <title>Streptomyces nigrumlapis sp.nov.,an antimicrobial producing actinobacterium isolated from Black Gobi rocks.</title>
        <authorList>
            <person name="Wen Y."/>
            <person name="Zhang W."/>
            <person name="Liu X.G."/>
        </authorList>
    </citation>
    <scope>NUCLEOTIDE SEQUENCE</scope>
    <source>
        <strain evidence="2">ST13-2-2</strain>
    </source>
</reference>
<evidence type="ECO:0000256" key="1">
    <source>
        <dbReference type="SAM" id="Phobius"/>
    </source>
</evidence>
<sequence length="93" mass="10128">MDNFLPTLFGTLVGGAIAIFGQWISSKQADRAAQKAWRNEFERQNIQGVQEAMADLWRFVNAGRPGGAPSDQGQAMGKLVLQSNAHDLWIGLG</sequence>
<dbReference type="Proteomes" id="UP000830115">
    <property type="component" value="Chromosome"/>
</dbReference>
<dbReference type="EMBL" id="CP086322">
    <property type="protein sequence ID" value="UQA91454.1"/>
    <property type="molecule type" value="Genomic_DNA"/>
</dbReference>